<dbReference type="InterPro" id="IPR013149">
    <property type="entry name" value="ADH-like_C"/>
</dbReference>
<keyword evidence="4" id="KW-1185">Reference proteome</keyword>
<dbReference type="PANTHER" id="PTHR43205">
    <property type="entry name" value="PROSTAGLANDIN REDUCTASE"/>
    <property type="match status" value="1"/>
</dbReference>
<keyword evidence="1" id="KW-0560">Oxidoreductase</keyword>
<dbReference type="Gene3D" id="3.40.50.720">
    <property type="entry name" value="NAD(P)-binding Rossmann-like Domain"/>
    <property type="match status" value="1"/>
</dbReference>
<sequence length="330" mass="34346">MREIRLVSRAAGLPRPENFEIVETPVPDGEGVLVRNLVFHVFPGLRMLVGAGDGETPMPRLRPGDTLVGAAVGEVVSAPDGASVRPGDLVSHMSGWREYALLPEGRYVRLDDELPDPAAHLAPGVTAYSALTREAPVRPGETVLVTGAAGGVGSLAGQVARLLGAGRVVGTTGSPAKAGRLVAELGYDAALSREDASTADGLLKAAPDGIDVVVDNVGGEQLRAALRATGHDARVALVGTLASQLAPDGSGTSAPVELDLFELIRKRTSLRGVLAQDPETRAEWTRRFGGWLRAGEIAFPHTRFQGIESGPRALQGLLAGEHLGSVVVEI</sequence>
<dbReference type="SUPFAM" id="SSF51735">
    <property type="entry name" value="NAD(P)-binding Rossmann-fold domains"/>
    <property type="match status" value="1"/>
</dbReference>
<dbReference type="SMART" id="SM00829">
    <property type="entry name" value="PKS_ER"/>
    <property type="match status" value="1"/>
</dbReference>
<dbReference type="InterPro" id="IPR041694">
    <property type="entry name" value="ADH_N_2"/>
</dbReference>
<dbReference type="Pfam" id="PF16884">
    <property type="entry name" value="ADH_N_2"/>
    <property type="match status" value="1"/>
</dbReference>
<evidence type="ECO:0000313" key="3">
    <source>
        <dbReference type="EMBL" id="RFU37460.1"/>
    </source>
</evidence>
<evidence type="ECO:0000256" key="1">
    <source>
        <dbReference type="ARBA" id="ARBA00023002"/>
    </source>
</evidence>
<dbReference type="RefSeq" id="WP_117360932.1">
    <property type="nucleotide sequence ID" value="NZ_QURH01000967.1"/>
</dbReference>
<proteinExistence type="predicted"/>
<organism evidence="3 4">
    <name type="scientific">Actinomadura logoneensis</name>
    <dbReference type="NCBI Taxonomy" id="2293572"/>
    <lineage>
        <taxon>Bacteria</taxon>
        <taxon>Bacillati</taxon>
        <taxon>Actinomycetota</taxon>
        <taxon>Actinomycetes</taxon>
        <taxon>Streptosporangiales</taxon>
        <taxon>Thermomonosporaceae</taxon>
        <taxon>Actinomadura</taxon>
    </lineage>
</organism>
<evidence type="ECO:0000313" key="4">
    <source>
        <dbReference type="Proteomes" id="UP000261811"/>
    </source>
</evidence>
<name>A0A372JBW3_9ACTN</name>
<dbReference type="EMBL" id="QURH01000967">
    <property type="protein sequence ID" value="RFU37460.1"/>
    <property type="molecule type" value="Genomic_DNA"/>
</dbReference>
<dbReference type="InterPro" id="IPR045010">
    <property type="entry name" value="MDR_fam"/>
</dbReference>
<dbReference type="CDD" id="cd05288">
    <property type="entry name" value="PGDH"/>
    <property type="match status" value="1"/>
</dbReference>
<dbReference type="GO" id="GO:0008270">
    <property type="term" value="F:zinc ion binding"/>
    <property type="evidence" value="ECO:0007669"/>
    <property type="project" value="InterPro"/>
</dbReference>
<dbReference type="AlphaFoldDB" id="A0A372JBW3"/>
<dbReference type="InterPro" id="IPR036291">
    <property type="entry name" value="NAD(P)-bd_dom_sf"/>
</dbReference>
<dbReference type="Pfam" id="PF00107">
    <property type="entry name" value="ADH_zinc_N"/>
    <property type="match status" value="1"/>
</dbReference>
<feature type="domain" description="Enoyl reductase (ER)" evidence="2">
    <location>
        <begin position="12"/>
        <end position="328"/>
    </location>
</feature>
<dbReference type="SUPFAM" id="SSF50129">
    <property type="entry name" value="GroES-like"/>
    <property type="match status" value="1"/>
</dbReference>
<gene>
    <name evidence="3" type="ORF">DZF91_32795</name>
</gene>
<dbReference type="InterPro" id="IPR011032">
    <property type="entry name" value="GroES-like_sf"/>
</dbReference>
<dbReference type="Gene3D" id="3.90.180.10">
    <property type="entry name" value="Medium-chain alcohol dehydrogenases, catalytic domain"/>
    <property type="match status" value="1"/>
</dbReference>
<dbReference type="OrthoDB" id="9805663at2"/>
<dbReference type="GO" id="GO:0016628">
    <property type="term" value="F:oxidoreductase activity, acting on the CH-CH group of donors, NAD or NADP as acceptor"/>
    <property type="evidence" value="ECO:0007669"/>
    <property type="project" value="InterPro"/>
</dbReference>
<comment type="caution">
    <text evidence="3">The sequence shown here is derived from an EMBL/GenBank/DDBJ whole genome shotgun (WGS) entry which is preliminary data.</text>
</comment>
<dbReference type="PROSITE" id="PS01162">
    <property type="entry name" value="QOR_ZETA_CRYSTAL"/>
    <property type="match status" value="1"/>
</dbReference>
<dbReference type="Proteomes" id="UP000261811">
    <property type="component" value="Unassembled WGS sequence"/>
</dbReference>
<dbReference type="PANTHER" id="PTHR43205:SF7">
    <property type="entry name" value="PROSTAGLANDIN REDUCTASE 1"/>
    <property type="match status" value="1"/>
</dbReference>
<evidence type="ECO:0000259" key="2">
    <source>
        <dbReference type="SMART" id="SM00829"/>
    </source>
</evidence>
<dbReference type="InterPro" id="IPR020843">
    <property type="entry name" value="ER"/>
</dbReference>
<accession>A0A372JBW3</accession>
<dbReference type="InterPro" id="IPR002364">
    <property type="entry name" value="Quin_OxRdtase/zeta-crystal_CS"/>
</dbReference>
<protein>
    <submittedName>
        <fullName evidence="3">NADP-dependent oxidoreductase</fullName>
    </submittedName>
</protein>
<reference evidence="3 4" key="1">
    <citation type="submission" date="2018-08" db="EMBL/GenBank/DDBJ databases">
        <title>Actinomadura jelena sp. nov., a novel Actinomycete isolated from soil in Chad.</title>
        <authorList>
            <person name="Shi L."/>
        </authorList>
    </citation>
    <scope>NUCLEOTIDE SEQUENCE [LARGE SCALE GENOMIC DNA]</scope>
    <source>
        <strain evidence="3 4">NEAU-G17</strain>
    </source>
</reference>